<dbReference type="InterPro" id="IPR003825">
    <property type="entry name" value="Colicin-V_CvpA"/>
</dbReference>
<dbReference type="Pfam" id="PF02674">
    <property type="entry name" value="Colicin_V"/>
    <property type="match status" value="1"/>
</dbReference>
<dbReference type="eggNOG" id="COG1286">
    <property type="taxonomic scope" value="Bacteria"/>
</dbReference>
<dbReference type="AlphaFoldDB" id="C7LWE2"/>
<feature type="transmembrane region" description="Helical" evidence="5">
    <location>
        <begin position="6"/>
        <end position="21"/>
    </location>
</feature>
<dbReference type="GO" id="GO:0016020">
    <property type="term" value="C:membrane"/>
    <property type="evidence" value="ECO:0007669"/>
    <property type="project" value="UniProtKB-SubCell"/>
</dbReference>
<dbReference type="OrthoDB" id="5419037at2"/>
<dbReference type="PANTHER" id="PTHR37306">
    <property type="entry name" value="COLICIN V PRODUCTION PROTEIN"/>
    <property type="match status" value="1"/>
</dbReference>
<keyword evidence="7" id="KW-1185">Reference proteome</keyword>
<dbReference type="STRING" id="525897.Dbac_0510"/>
<dbReference type="EMBL" id="CP001629">
    <property type="protein sequence ID" value="ACU88634.1"/>
    <property type="molecule type" value="Genomic_DNA"/>
</dbReference>
<dbReference type="Proteomes" id="UP000002216">
    <property type="component" value="Chromosome"/>
</dbReference>
<evidence type="ECO:0000313" key="6">
    <source>
        <dbReference type="EMBL" id="ACU88634.1"/>
    </source>
</evidence>
<evidence type="ECO:0000256" key="4">
    <source>
        <dbReference type="ARBA" id="ARBA00023136"/>
    </source>
</evidence>
<feature type="transmembrane region" description="Helical" evidence="5">
    <location>
        <begin position="106"/>
        <end position="125"/>
    </location>
</feature>
<evidence type="ECO:0000313" key="7">
    <source>
        <dbReference type="Proteomes" id="UP000002216"/>
    </source>
</evidence>
<name>C7LWE2_DESBD</name>
<feature type="transmembrane region" description="Helical" evidence="5">
    <location>
        <begin position="64"/>
        <end position="85"/>
    </location>
</feature>
<reference evidence="6 7" key="1">
    <citation type="journal article" date="2009" name="Stand. Genomic Sci.">
        <title>Complete genome sequence of Desulfomicrobium baculatum type strain (X).</title>
        <authorList>
            <person name="Copeland A."/>
            <person name="Spring S."/>
            <person name="Goker M."/>
            <person name="Schneider S."/>
            <person name="Lapidus A."/>
            <person name="Del Rio T.G."/>
            <person name="Tice H."/>
            <person name="Cheng J.F."/>
            <person name="Chen F."/>
            <person name="Nolan M."/>
            <person name="Bruce D."/>
            <person name="Goodwin L."/>
            <person name="Pitluck S."/>
            <person name="Ivanova N."/>
            <person name="Mavrommatis K."/>
            <person name="Ovchinnikova G."/>
            <person name="Pati A."/>
            <person name="Chen A."/>
            <person name="Palaniappan K."/>
            <person name="Land M."/>
            <person name="Hauser L."/>
            <person name="Chang Y.J."/>
            <person name="Jeffries C.C."/>
            <person name="Meincke L."/>
            <person name="Sims D."/>
            <person name="Brettin T."/>
            <person name="Detter J.C."/>
            <person name="Han C."/>
            <person name="Chain P."/>
            <person name="Bristow J."/>
            <person name="Eisen J.A."/>
            <person name="Markowitz V."/>
            <person name="Hugenholtz P."/>
            <person name="Kyrpides N.C."/>
            <person name="Klenk H.P."/>
            <person name="Lucas S."/>
        </authorList>
    </citation>
    <scope>NUCLEOTIDE SEQUENCE [LARGE SCALE GENOMIC DNA]</scope>
    <source>
        <strain evidence="7">DSM 4028 / VKM B-1378 / X</strain>
    </source>
</reference>
<evidence type="ECO:0000256" key="2">
    <source>
        <dbReference type="ARBA" id="ARBA00022692"/>
    </source>
</evidence>
<keyword evidence="2 5" id="KW-0812">Transmembrane</keyword>
<evidence type="ECO:0000256" key="5">
    <source>
        <dbReference type="SAM" id="Phobius"/>
    </source>
</evidence>
<gene>
    <name evidence="6" type="ordered locus">Dbac_0510</name>
</gene>
<organism evidence="6 7">
    <name type="scientific">Desulfomicrobium baculatum (strain DSM 4028 / VKM B-1378 / X)</name>
    <name type="common">Desulfovibrio baculatus</name>
    <dbReference type="NCBI Taxonomy" id="525897"/>
    <lineage>
        <taxon>Bacteria</taxon>
        <taxon>Pseudomonadati</taxon>
        <taxon>Thermodesulfobacteriota</taxon>
        <taxon>Desulfovibrionia</taxon>
        <taxon>Desulfovibrionales</taxon>
        <taxon>Desulfomicrobiaceae</taxon>
        <taxon>Desulfomicrobium</taxon>
    </lineage>
</organism>
<dbReference type="GO" id="GO:0009403">
    <property type="term" value="P:toxin biosynthetic process"/>
    <property type="evidence" value="ECO:0007669"/>
    <property type="project" value="InterPro"/>
</dbReference>
<accession>C7LWE2</accession>
<sequence>MNTLDIVFCVILGFLGLRGIFRGLVKEIASILGLILGFVLANTYHAQLSPLLEDLLGGTGMANLVAYLGIFLGVVAAVFLLASLIRKLLQMIMLGWVDSIGGGALGLFKGALLCSIIVMALTAFLPSKSALLTESKIVPYVNTFNTMLSSALPKEMRDQFLIRSQELQQEWEKRVVEKLKEMKGTPGGKE</sequence>
<evidence type="ECO:0000256" key="1">
    <source>
        <dbReference type="ARBA" id="ARBA00004141"/>
    </source>
</evidence>
<keyword evidence="3 5" id="KW-1133">Transmembrane helix</keyword>
<dbReference type="RefSeq" id="WP_012805717.1">
    <property type="nucleotide sequence ID" value="NC_013173.1"/>
</dbReference>
<dbReference type="KEGG" id="dba:Dbac_0510"/>
<keyword evidence="4 5" id="KW-0472">Membrane</keyword>
<evidence type="ECO:0000256" key="3">
    <source>
        <dbReference type="ARBA" id="ARBA00022989"/>
    </source>
</evidence>
<dbReference type="PANTHER" id="PTHR37306:SF1">
    <property type="entry name" value="COLICIN V PRODUCTION PROTEIN"/>
    <property type="match status" value="1"/>
</dbReference>
<proteinExistence type="predicted"/>
<dbReference type="HOGENOM" id="CLU_092720_4_1_7"/>
<protein>
    <submittedName>
        <fullName evidence="6">Colicin V production protein</fullName>
    </submittedName>
</protein>
<comment type="subcellular location">
    <subcellularLocation>
        <location evidence="1">Membrane</location>
        <topology evidence="1">Multi-pass membrane protein</topology>
    </subcellularLocation>
</comment>
<feature type="transmembrane region" description="Helical" evidence="5">
    <location>
        <begin position="28"/>
        <end position="44"/>
    </location>
</feature>